<evidence type="ECO:0000313" key="2">
    <source>
        <dbReference type="Proteomes" id="UP001461960"/>
    </source>
</evidence>
<comment type="caution">
    <text evidence="1">The sequence shown here is derived from an EMBL/GenBank/DDBJ whole genome shotgun (WGS) entry which is preliminary data.</text>
</comment>
<gene>
    <name evidence="1" type="ORF">AAIR29_04610</name>
</gene>
<dbReference type="Proteomes" id="UP001461960">
    <property type="component" value="Unassembled WGS sequence"/>
</dbReference>
<keyword evidence="2" id="KW-1185">Reference proteome</keyword>
<organism evidence="1 2">
    <name type="scientific">Psychrobacter saeujeotis</name>
    <dbReference type="NCBI Taxonomy" id="3143436"/>
    <lineage>
        <taxon>Bacteria</taxon>
        <taxon>Pseudomonadati</taxon>
        <taxon>Pseudomonadota</taxon>
        <taxon>Gammaproteobacteria</taxon>
        <taxon>Moraxellales</taxon>
        <taxon>Moraxellaceae</taxon>
        <taxon>Psychrobacter</taxon>
    </lineage>
</organism>
<dbReference type="EMBL" id="JBDGHN010000002">
    <property type="protein sequence ID" value="MEN2750911.1"/>
    <property type="molecule type" value="Genomic_DNA"/>
</dbReference>
<sequence>MKNTKKVTLEDYRGMIKDGDISVHLTRDQKAMILKTYDYGLNELTEIDEMLLSAVIRQLKAAIDQ</sequence>
<dbReference type="RefSeq" id="WP_299220688.1">
    <property type="nucleotide sequence ID" value="NZ_JBDGHN010000002.1"/>
</dbReference>
<protein>
    <submittedName>
        <fullName evidence="1">Uncharacterized protein</fullName>
    </submittedName>
</protein>
<evidence type="ECO:0000313" key="1">
    <source>
        <dbReference type="EMBL" id="MEN2750911.1"/>
    </source>
</evidence>
<accession>A0ABU9X688</accession>
<proteinExistence type="predicted"/>
<name>A0ABU9X688_9GAMM</name>
<reference evidence="1 2" key="1">
    <citation type="submission" date="2024-05" db="EMBL/GenBank/DDBJ databases">
        <authorList>
            <person name="Kim H.-Y."/>
            <person name="Kim E."/>
            <person name="Cai Y."/>
            <person name="Yang S.-M."/>
            <person name="Lee W."/>
        </authorList>
    </citation>
    <scope>NUCLEOTIDE SEQUENCE [LARGE SCALE GENOMIC DNA]</scope>
    <source>
        <strain evidence="1 2">FBL11</strain>
    </source>
</reference>